<proteinExistence type="predicted"/>
<dbReference type="AlphaFoldDB" id="A0A1F5DNH6"/>
<dbReference type="Pfam" id="PF13489">
    <property type="entry name" value="Methyltransf_23"/>
    <property type="match status" value="1"/>
</dbReference>
<dbReference type="EMBL" id="MEZN01000010">
    <property type="protein sequence ID" value="OGD56708.1"/>
    <property type="molecule type" value="Genomic_DNA"/>
</dbReference>
<accession>A0A1F5DNH6</accession>
<gene>
    <name evidence="1" type="ORF">A3E73_00615</name>
</gene>
<dbReference type="InterPro" id="IPR029063">
    <property type="entry name" value="SAM-dependent_MTases_sf"/>
</dbReference>
<dbReference type="Proteomes" id="UP000176791">
    <property type="component" value="Unassembled WGS sequence"/>
</dbReference>
<dbReference type="PANTHER" id="PTHR43861">
    <property type="entry name" value="TRANS-ACONITATE 2-METHYLTRANSFERASE-RELATED"/>
    <property type="match status" value="1"/>
</dbReference>
<dbReference type="SUPFAM" id="SSF53335">
    <property type="entry name" value="S-adenosyl-L-methionine-dependent methyltransferases"/>
    <property type="match status" value="1"/>
</dbReference>
<protein>
    <recommendedName>
        <fullName evidence="3">Methyltransferase domain-containing protein</fullName>
    </recommendedName>
</protein>
<evidence type="ECO:0008006" key="3">
    <source>
        <dbReference type="Google" id="ProtNLM"/>
    </source>
</evidence>
<dbReference type="CDD" id="cd02440">
    <property type="entry name" value="AdoMet_MTases"/>
    <property type="match status" value="1"/>
</dbReference>
<reference evidence="1 2" key="1">
    <citation type="journal article" date="2016" name="Nat. Commun.">
        <title>Thousands of microbial genomes shed light on interconnected biogeochemical processes in an aquifer system.</title>
        <authorList>
            <person name="Anantharaman K."/>
            <person name="Brown C.T."/>
            <person name="Hug L.A."/>
            <person name="Sharon I."/>
            <person name="Castelle C.J."/>
            <person name="Probst A.J."/>
            <person name="Thomas B.C."/>
            <person name="Singh A."/>
            <person name="Wilkins M.J."/>
            <person name="Karaoz U."/>
            <person name="Brodie E.L."/>
            <person name="Williams K.H."/>
            <person name="Hubbard S.S."/>
            <person name="Banfield J.F."/>
        </authorList>
    </citation>
    <scope>NUCLEOTIDE SEQUENCE [LARGE SCALE GENOMIC DNA]</scope>
</reference>
<name>A0A1F5DNH6_9BACT</name>
<evidence type="ECO:0000313" key="2">
    <source>
        <dbReference type="Proteomes" id="UP000176791"/>
    </source>
</evidence>
<evidence type="ECO:0000313" key="1">
    <source>
        <dbReference type="EMBL" id="OGD56708.1"/>
    </source>
</evidence>
<organism evidence="1 2">
    <name type="scientific">Candidatus Beckwithbacteria bacterium RIFCSPHIGHO2_12_FULL_47_17</name>
    <dbReference type="NCBI Taxonomy" id="1797460"/>
    <lineage>
        <taxon>Bacteria</taxon>
        <taxon>Candidatus Beckwithiibacteriota</taxon>
    </lineage>
</organism>
<sequence length="215" mass="25271">MNLQSTIKILSAYRRLRWIDRLHVFIRLRRPFFDAAAKFLPDKGRILDFGCGHGLLAQYLSLVSPRLRITGIDISADKIRMAGNSRHSRRIKFIHSADTLKWLKQSGKFDSIIFLNVLYLLSPREQKQYLSAAKGHLRPGGRLIITEQDGSFVWRTRLTRWREWIMVNWLHLTSGATLVFHPHSWWIKILHKYFKKINIVNIDSKGFQKLYLCSV</sequence>
<dbReference type="Gene3D" id="3.40.50.150">
    <property type="entry name" value="Vaccinia Virus protein VP39"/>
    <property type="match status" value="1"/>
</dbReference>
<dbReference type="STRING" id="1797460.A3E73_00615"/>
<comment type="caution">
    <text evidence="1">The sequence shown here is derived from an EMBL/GenBank/DDBJ whole genome shotgun (WGS) entry which is preliminary data.</text>
</comment>